<reference evidence="2" key="1">
    <citation type="submission" date="2017-02" db="EMBL/GenBank/DDBJ databases">
        <title>Tessaracoccus aquaemaris sp. nov., isolated from the intestine of a Korean rockfish, Sebastes schlegelii, in a marine aquaculture pond.</title>
        <authorList>
            <person name="Tak E.J."/>
            <person name="Bae J.-W."/>
        </authorList>
    </citation>
    <scope>NUCLEOTIDE SEQUENCE [LARGE SCALE GENOMIC DNA]</scope>
    <source>
        <strain evidence="2">NSG39</strain>
    </source>
</reference>
<organism evidence="1 2">
    <name type="scientific">Tessaracoccus aquimaris</name>
    <dbReference type="NCBI Taxonomy" id="1332264"/>
    <lineage>
        <taxon>Bacteria</taxon>
        <taxon>Bacillati</taxon>
        <taxon>Actinomycetota</taxon>
        <taxon>Actinomycetes</taxon>
        <taxon>Propionibacteriales</taxon>
        <taxon>Propionibacteriaceae</taxon>
        <taxon>Tessaracoccus</taxon>
    </lineage>
</organism>
<gene>
    <name evidence="1" type="ORF">BW730_02805</name>
</gene>
<evidence type="ECO:0000313" key="1">
    <source>
        <dbReference type="EMBL" id="AQP46621.1"/>
    </source>
</evidence>
<dbReference type="KEGG" id="tes:BW730_02805"/>
<dbReference type="Proteomes" id="UP000188145">
    <property type="component" value="Chromosome"/>
</dbReference>
<sequence length="124" mass="13547">MGIMSRLFGRDDAPATTTALDCAAVKGEVDALIDALGQLADAMDQADSPMSNPGWRGRLRDLRSARGDLRLLTRKQVFTKDELFEVLTTVRPLYRGEPPKDFAHLASLNTVVVAQIEAVHRAAN</sequence>
<dbReference type="EMBL" id="CP019606">
    <property type="protein sequence ID" value="AQP46621.1"/>
    <property type="molecule type" value="Genomic_DNA"/>
</dbReference>
<accession>A0A1Q2CKI8</accession>
<name>A0A1Q2CKI8_9ACTN</name>
<protein>
    <submittedName>
        <fullName evidence="1">Uncharacterized protein</fullName>
    </submittedName>
</protein>
<evidence type="ECO:0000313" key="2">
    <source>
        <dbReference type="Proteomes" id="UP000188145"/>
    </source>
</evidence>
<keyword evidence="2" id="KW-1185">Reference proteome</keyword>
<proteinExistence type="predicted"/>
<dbReference type="AlphaFoldDB" id="A0A1Q2CKI8"/>